<dbReference type="EMBL" id="JAAOIW010000035">
    <property type="protein sequence ID" value="NHN35414.1"/>
    <property type="molecule type" value="Genomic_DNA"/>
</dbReference>
<dbReference type="SUPFAM" id="SSF55874">
    <property type="entry name" value="ATPase domain of HSP90 chaperone/DNA topoisomerase II/histidine kinase"/>
    <property type="match status" value="1"/>
</dbReference>
<organism evidence="2 3">
    <name type="scientific">Paenibacillus agricola</name>
    <dbReference type="NCBI Taxonomy" id="2716264"/>
    <lineage>
        <taxon>Bacteria</taxon>
        <taxon>Bacillati</taxon>
        <taxon>Bacillota</taxon>
        <taxon>Bacilli</taxon>
        <taxon>Bacillales</taxon>
        <taxon>Paenibacillaceae</taxon>
        <taxon>Paenibacillus</taxon>
    </lineage>
</organism>
<dbReference type="RefSeq" id="WP_166158213.1">
    <property type="nucleotide sequence ID" value="NZ_JAAOIW010000035.1"/>
</dbReference>
<comment type="caution">
    <text evidence="2">The sequence shown here is derived from an EMBL/GenBank/DDBJ whole genome shotgun (WGS) entry which is preliminary data.</text>
</comment>
<reference evidence="2" key="1">
    <citation type="submission" date="2020-03" db="EMBL/GenBank/DDBJ databases">
        <title>Draft sequencing of Paenibacilllus sp. S3N08.</title>
        <authorList>
            <person name="Kim D.-U."/>
        </authorList>
    </citation>
    <scope>NUCLEOTIDE SEQUENCE</scope>
    <source>
        <strain evidence="2">S3N08</strain>
    </source>
</reference>
<dbReference type="InterPro" id="IPR003594">
    <property type="entry name" value="HATPase_dom"/>
</dbReference>
<evidence type="ECO:0000313" key="3">
    <source>
        <dbReference type="Proteomes" id="UP001165962"/>
    </source>
</evidence>
<name>A0ABX0JG13_9BACL</name>
<evidence type="ECO:0000259" key="1">
    <source>
        <dbReference type="Pfam" id="PF13581"/>
    </source>
</evidence>
<keyword evidence="3" id="KW-1185">Reference proteome</keyword>
<dbReference type="InterPro" id="IPR036890">
    <property type="entry name" value="HATPase_C_sf"/>
</dbReference>
<dbReference type="Proteomes" id="UP001165962">
    <property type="component" value="Unassembled WGS sequence"/>
</dbReference>
<evidence type="ECO:0000313" key="2">
    <source>
        <dbReference type="EMBL" id="NHN35414.1"/>
    </source>
</evidence>
<dbReference type="Gene3D" id="3.30.565.10">
    <property type="entry name" value="Histidine kinase-like ATPase, C-terminal domain"/>
    <property type="match status" value="1"/>
</dbReference>
<protein>
    <submittedName>
        <fullName evidence="2">Anti-sigma regulatory factor</fullName>
    </submittedName>
</protein>
<accession>A0ABX0JG13</accession>
<feature type="domain" description="Histidine kinase/HSP90-like ATPase" evidence="1">
    <location>
        <begin position="144"/>
        <end position="258"/>
    </location>
</feature>
<gene>
    <name evidence="2" type="ORF">G9U52_37590</name>
</gene>
<proteinExistence type="predicted"/>
<dbReference type="Pfam" id="PF13581">
    <property type="entry name" value="HATPase_c_2"/>
    <property type="match status" value="1"/>
</dbReference>
<sequence length="268" mass="30451">MGQLLQIEDCRVGTFIYISFSKEDLYQQEGDEGEYLLFLAATLLGWLQEQKDVYLQIKELQLPDKFHRCVLEVYEEIKEDISLVLPQKQAILPERGSDDEVWEVYRDVIYAVTQKKFLLMRKGEIASYKQGNLICEATIRERSDIPKARDLAKQKLHDIGIPSATLMSQLLLISEAITNILKHAKEGMLTIVKTETSVHVIVEDKGPGFPLKLLPNTTLMAGYSTKKSLGQGFTLMMKMSQQVLLCTVPNEGTTLILVFHSEEIEVKI</sequence>